<feature type="transmembrane region" description="Helical" evidence="1">
    <location>
        <begin position="15"/>
        <end position="32"/>
    </location>
</feature>
<dbReference type="Proteomes" id="UP000249082">
    <property type="component" value="Unassembled WGS sequence"/>
</dbReference>
<accession>A0A2W5QNL7</accession>
<organism evidence="2 3">
    <name type="scientific">Novosphingobium pentaromativorans</name>
    <dbReference type="NCBI Taxonomy" id="205844"/>
    <lineage>
        <taxon>Bacteria</taxon>
        <taxon>Pseudomonadati</taxon>
        <taxon>Pseudomonadota</taxon>
        <taxon>Alphaproteobacteria</taxon>
        <taxon>Sphingomonadales</taxon>
        <taxon>Sphingomonadaceae</taxon>
        <taxon>Novosphingobium</taxon>
    </lineage>
</organism>
<dbReference type="EMBL" id="QFPX01000004">
    <property type="protein sequence ID" value="PZQ56253.1"/>
    <property type="molecule type" value="Genomic_DNA"/>
</dbReference>
<keyword evidence="1" id="KW-1133">Transmembrane helix</keyword>
<evidence type="ECO:0000256" key="1">
    <source>
        <dbReference type="SAM" id="Phobius"/>
    </source>
</evidence>
<gene>
    <name evidence="2" type="ORF">DI555_06465</name>
</gene>
<keyword evidence="1" id="KW-0812">Transmembrane</keyword>
<sequence>MGDPGMGVISLLTEWATPLAAVFAIVGAALSFRGMKQVASDEQFYKDLLRLVVALQKNEKRASDRVRSFSMDLLLPPSVAVDAQACLDEVYPIWIAQHGRRRARWIRRFQIIRIVVGHHAIPVLGFAERILRIVRGGKAAD</sequence>
<proteinExistence type="predicted"/>
<name>A0A2W5QNL7_9SPHN</name>
<reference evidence="2 3" key="1">
    <citation type="submission" date="2017-08" db="EMBL/GenBank/DDBJ databases">
        <title>Infants hospitalized years apart are colonized by the same room-sourced microbial strains.</title>
        <authorList>
            <person name="Brooks B."/>
            <person name="Olm M.R."/>
            <person name="Firek B.A."/>
            <person name="Baker R."/>
            <person name="Thomas B.C."/>
            <person name="Morowitz M.J."/>
            <person name="Banfield J.F."/>
        </authorList>
    </citation>
    <scope>NUCLEOTIDE SEQUENCE [LARGE SCALE GENOMIC DNA]</scope>
    <source>
        <strain evidence="2">S2_005_002_R2_33</strain>
    </source>
</reference>
<protein>
    <recommendedName>
        <fullName evidence="4">DUF4760 domain-containing protein</fullName>
    </recommendedName>
</protein>
<comment type="caution">
    <text evidence="2">The sequence shown here is derived from an EMBL/GenBank/DDBJ whole genome shotgun (WGS) entry which is preliminary data.</text>
</comment>
<dbReference type="AlphaFoldDB" id="A0A2W5QNL7"/>
<evidence type="ECO:0000313" key="3">
    <source>
        <dbReference type="Proteomes" id="UP000249082"/>
    </source>
</evidence>
<evidence type="ECO:0000313" key="2">
    <source>
        <dbReference type="EMBL" id="PZQ56253.1"/>
    </source>
</evidence>
<keyword evidence="1" id="KW-0472">Membrane</keyword>
<evidence type="ECO:0008006" key="4">
    <source>
        <dbReference type="Google" id="ProtNLM"/>
    </source>
</evidence>